<dbReference type="PROSITE" id="PS51737">
    <property type="entry name" value="RECOMBINASE_DNA_BIND"/>
    <property type="match status" value="1"/>
</dbReference>
<dbReference type="SUPFAM" id="SSF53041">
    <property type="entry name" value="Resolvase-like"/>
    <property type="match status" value="1"/>
</dbReference>
<dbReference type="InterPro" id="IPR038109">
    <property type="entry name" value="DNA_bind_recomb_sf"/>
</dbReference>
<dbReference type="PANTHER" id="PTHR30461:SF23">
    <property type="entry name" value="DNA RECOMBINASE-RELATED"/>
    <property type="match status" value="1"/>
</dbReference>
<dbReference type="Gene3D" id="3.40.50.1390">
    <property type="entry name" value="Resolvase, N-terminal catalytic domain"/>
    <property type="match status" value="1"/>
</dbReference>
<accession>A0A0P8BQY4</accession>
<dbReference type="InterPro" id="IPR036162">
    <property type="entry name" value="Resolvase-like_N_sf"/>
</dbReference>
<proteinExistence type="predicted"/>
<comment type="caution">
    <text evidence="3">The sequence shown here is derived from an EMBL/GenBank/DDBJ whole genome shotgun (WGS) entry which is preliminary data.</text>
</comment>
<evidence type="ECO:0000313" key="3">
    <source>
        <dbReference type="EMBL" id="KPQ30995.1"/>
    </source>
</evidence>
<reference evidence="3 4" key="1">
    <citation type="submission" date="2015-09" db="EMBL/GenBank/DDBJ databases">
        <title>Identification and resolution of microdiversity through metagenomic sequencing of parallel consortia.</title>
        <authorList>
            <person name="Nelson W.C."/>
            <person name="Romine M.F."/>
            <person name="Lindemann S.R."/>
        </authorList>
    </citation>
    <scope>NUCLEOTIDE SEQUENCE [LARGE SCALE GENOMIC DNA]</scope>
    <source>
        <strain evidence="3">Ana</strain>
    </source>
</reference>
<dbReference type="PANTHER" id="PTHR30461">
    <property type="entry name" value="DNA-INVERTASE FROM LAMBDOID PROPHAGE"/>
    <property type="match status" value="1"/>
</dbReference>
<dbReference type="Pfam" id="PF13408">
    <property type="entry name" value="Zn_ribbon_recom"/>
    <property type="match status" value="1"/>
</dbReference>
<dbReference type="STRING" id="1666911.HLUCCA11_24490"/>
<dbReference type="AlphaFoldDB" id="A0A0P8BQY4"/>
<dbReference type="InterPro" id="IPR050639">
    <property type="entry name" value="SSR_resolvase"/>
</dbReference>
<dbReference type="EMBL" id="LJZR01000131">
    <property type="protein sequence ID" value="KPQ30995.1"/>
    <property type="molecule type" value="Genomic_DNA"/>
</dbReference>
<feature type="domain" description="Recombinase" evidence="2">
    <location>
        <begin position="172"/>
        <end position="317"/>
    </location>
</feature>
<feature type="domain" description="Resolvase/invertase-type recombinase catalytic" evidence="1">
    <location>
        <begin position="14"/>
        <end position="165"/>
    </location>
</feature>
<dbReference type="InterPro" id="IPR011109">
    <property type="entry name" value="DNA_bind_recombinase_dom"/>
</dbReference>
<evidence type="ECO:0000313" key="4">
    <source>
        <dbReference type="Proteomes" id="UP000050465"/>
    </source>
</evidence>
<dbReference type="Pfam" id="PF07508">
    <property type="entry name" value="Recombinase"/>
    <property type="match status" value="1"/>
</dbReference>
<dbReference type="PROSITE" id="PS51736">
    <property type="entry name" value="RECOMBINASES_3"/>
    <property type="match status" value="1"/>
</dbReference>
<name>A0A0P8BQY4_9CYAN</name>
<evidence type="ECO:0000259" key="2">
    <source>
        <dbReference type="PROSITE" id="PS51737"/>
    </source>
</evidence>
<sequence length="694" mass="79454">MNQSKIHPVHLNRKAYVYLRQSTMGQVRLNRESTERQYALKERALALGWSESLIEVLDGDLGLSGAESTARKDFQLLVSDVSMGKVGAILALEASRLSRSSADWSRLVELCAFSGVLIIDEDGCYDPSDFNDQLLLGLKGTMSQAELHFIRSRLLGGKQNKAKKGELRFPLPIGYCYDDFGQIVFDHDEQVREVIELFFQVFANKRSAYGVTRYFGEQQIDFPKRAYGGIWNGKIIWGKLTYGRAITLLKNPSYTGAYVYGRYKVEKSLSVDGTLSSRLKLQPRDNWEVIIQNHHASYISWQTYLTNQDILQKNQTNGAGTAVTSAAREGKALLHGLLICSKCGRRLTVRYTGNGGLWPQYECNWRKKEGLTGRSCLNTRADIVDNAIIPLIFEALEPQQLEIALMSLDKLEAHYAKVDKQWQLTLERADYEAQIAQRRFEEVDPANRLVAATLENRWEQALLKVQQTKEARLQQRQTQPLNQMSETDKADLLRLAEHLPQLWNAEHTQSKQKKQIIRLLIEDVTVERLAQPRQLVLHIRWKGGKQESLTIPIPLKQADRMRYPDKTIHKIRELARTLHDRNIADTLNQLDIKSSSGKPFTSSMVKWLRYKHDIPVCPTHRQGELTVKQVAQRYGVSTHIVYYWLETGILQAQKSHCGTYKIVISESKHQELTAWAQVPRTEKIRQARLGQSQR</sequence>
<dbReference type="GO" id="GO:0003677">
    <property type="term" value="F:DNA binding"/>
    <property type="evidence" value="ECO:0007669"/>
    <property type="project" value="InterPro"/>
</dbReference>
<protein>
    <submittedName>
        <fullName evidence="3">Site-specific DNA recombinase</fullName>
    </submittedName>
</protein>
<dbReference type="PATRIC" id="fig|1666911.3.peg.2236"/>
<dbReference type="Proteomes" id="UP000050465">
    <property type="component" value="Unassembled WGS sequence"/>
</dbReference>
<gene>
    <name evidence="3" type="ORF">HLUCCA11_24490</name>
</gene>
<organism evidence="3 4">
    <name type="scientific">Phormidesmis priestleyi Ana</name>
    <dbReference type="NCBI Taxonomy" id="1666911"/>
    <lineage>
        <taxon>Bacteria</taxon>
        <taxon>Bacillati</taxon>
        <taxon>Cyanobacteriota</taxon>
        <taxon>Cyanophyceae</taxon>
        <taxon>Leptolyngbyales</taxon>
        <taxon>Leptolyngbyaceae</taxon>
        <taxon>Phormidesmis</taxon>
    </lineage>
</organism>
<dbReference type="SMART" id="SM00857">
    <property type="entry name" value="Resolvase"/>
    <property type="match status" value="1"/>
</dbReference>
<evidence type="ECO:0000259" key="1">
    <source>
        <dbReference type="PROSITE" id="PS51736"/>
    </source>
</evidence>
<dbReference type="Gene3D" id="3.90.1750.20">
    <property type="entry name" value="Putative Large Serine Recombinase, Chain B, Domain 2"/>
    <property type="match status" value="1"/>
</dbReference>
<dbReference type="InterPro" id="IPR006119">
    <property type="entry name" value="Resolv_N"/>
</dbReference>
<dbReference type="CDD" id="cd00338">
    <property type="entry name" value="Ser_Recombinase"/>
    <property type="match status" value="1"/>
</dbReference>
<dbReference type="Pfam" id="PF00239">
    <property type="entry name" value="Resolvase"/>
    <property type="match status" value="1"/>
</dbReference>
<dbReference type="InterPro" id="IPR025827">
    <property type="entry name" value="Zn_ribbon_recom_dom"/>
</dbReference>
<dbReference type="GO" id="GO:0000150">
    <property type="term" value="F:DNA strand exchange activity"/>
    <property type="evidence" value="ECO:0007669"/>
    <property type="project" value="InterPro"/>
</dbReference>